<dbReference type="GO" id="GO:0003723">
    <property type="term" value="F:RNA binding"/>
    <property type="evidence" value="ECO:0007669"/>
    <property type="project" value="TreeGrafter"/>
</dbReference>
<feature type="domain" description="S1 motif" evidence="7">
    <location>
        <begin position="1040"/>
        <end position="1110"/>
    </location>
</feature>
<dbReference type="FunFam" id="2.40.50.140:FF:000159">
    <property type="entry name" value="rRNA biogenesis protein rrp5"/>
    <property type="match status" value="1"/>
</dbReference>
<dbReference type="GO" id="GO:0032040">
    <property type="term" value="C:small-subunit processome"/>
    <property type="evidence" value="ECO:0007669"/>
    <property type="project" value="TreeGrafter"/>
</dbReference>
<dbReference type="InterPro" id="IPR012340">
    <property type="entry name" value="NA-bd_OB-fold"/>
</dbReference>
<feature type="domain" description="S1 motif" evidence="7">
    <location>
        <begin position="360"/>
        <end position="429"/>
    </location>
</feature>
<evidence type="ECO:0000313" key="9">
    <source>
        <dbReference type="Proteomes" id="UP000242875"/>
    </source>
</evidence>
<evidence type="ECO:0000256" key="1">
    <source>
        <dbReference type="ARBA" id="ARBA00004604"/>
    </source>
</evidence>
<keyword evidence="5" id="KW-0539">Nucleus</keyword>
<dbReference type="Gene3D" id="2.40.50.140">
    <property type="entry name" value="Nucleic acid-binding proteins"/>
    <property type="match status" value="9"/>
</dbReference>
<reference evidence="8 9" key="1">
    <citation type="journal article" date="2017" name="Mycologia">
        <title>Bifiguratus adelaidae, gen. et sp. nov., a new member of Mucoromycotina in endophytic and soil-dwelling habitats.</title>
        <authorList>
            <person name="Torres-Cruz T.J."/>
            <person name="Billingsley Tobias T.L."/>
            <person name="Almatruk M."/>
            <person name="Hesse C."/>
            <person name="Kuske C.R."/>
            <person name="Desiro A."/>
            <person name="Benucci G.M."/>
            <person name="Bonito G."/>
            <person name="Stajich J.E."/>
            <person name="Dunlap C."/>
            <person name="Arnold A.E."/>
            <person name="Porras-Alfaro A."/>
        </authorList>
    </citation>
    <scope>NUCLEOTIDE SEQUENCE [LARGE SCALE GENOMIC DNA]</scope>
    <source>
        <strain evidence="8 9">AZ0501</strain>
    </source>
</reference>
<dbReference type="CDD" id="cd04461">
    <property type="entry name" value="S1_Rrp5_repeat_hs8_sc7"/>
    <property type="match status" value="1"/>
</dbReference>
<feature type="domain" description="S1 motif" evidence="7">
    <location>
        <begin position="773"/>
        <end position="839"/>
    </location>
</feature>
<dbReference type="PANTHER" id="PTHR23270:SF10">
    <property type="entry name" value="PROTEIN RRP5 HOMOLOG"/>
    <property type="match status" value="1"/>
</dbReference>
<dbReference type="EMBL" id="MVBO01000088">
    <property type="protein sequence ID" value="OZJ03378.1"/>
    <property type="molecule type" value="Genomic_DNA"/>
</dbReference>
<feature type="domain" description="S1 motif" evidence="7">
    <location>
        <begin position="264"/>
        <end position="338"/>
    </location>
</feature>
<dbReference type="InterPro" id="IPR003107">
    <property type="entry name" value="HAT"/>
</dbReference>
<gene>
    <name evidence="8" type="ORF">BZG36_04497</name>
</gene>
<dbReference type="SMART" id="SM00316">
    <property type="entry name" value="S1"/>
    <property type="match status" value="10"/>
</dbReference>
<dbReference type="Pfam" id="PF00575">
    <property type="entry name" value="S1"/>
    <property type="match status" value="2"/>
</dbReference>
<dbReference type="InterPro" id="IPR057301">
    <property type="entry name" value="Rrp5_OB_4th"/>
</dbReference>
<feature type="domain" description="S1 motif" evidence="7">
    <location>
        <begin position="468"/>
        <end position="531"/>
    </location>
</feature>
<keyword evidence="3" id="KW-0597">Phosphoprotein</keyword>
<dbReference type="Pfam" id="PF23459">
    <property type="entry name" value="S1_RRP5"/>
    <property type="match status" value="4"/>
</dbReference>
<dbReference type="SMART" id="SM00386">
    <property type="entry name" value="HAT"/>
    <property type="match status" value="7"/>
</dbReference>
<feature type="domain" description="S1 motif" evidence="7">
    <location>
        <begin position="173"/>
        <end position="242"/>
    </location>
</feature>
<feature type="domain" description="S1 motif" evidence="7">
    <location>
        <begin position="951"/>
        <end position="1020"/>
    </location>
</feature>
<dbReference type="FunFam" id="2.40.50.140:FF:000103">
    <property type="entry name" value="protein RRP5 homolog"/>
    <property type="match status" value="4"/>
</dbReference>
<comment type="subcellular location">
    <subcellularLocation>
        <location evidence="1">Nucleus</location>
        <location evidence="1">Nucleolus</location>
    </subcellularLocation>
</comment>
<dbReference type="InterPro" id="IPR057302">
    <property type="entry name" value="Rrp5_S1"/>
</dbReference>
<dbReference type="Pfam" id="PF23240">
    <property type="entry name" value="HAT_PRP39_N"/>
    <property type="match status" value="1"/>
</dbReference>
<dbReference type="FunFam" id="2.40.50.140:FF:000155">
    <property type="entry name" value="rRNA biogenesis protein RRP5"/>
    <property type="match status" value="1"/>
</dbReference>
<dbReference type="GO" id="GO:0006364">
    <property type="term" value="P:rRNA processing"/>
    <property type="evidence" value="ECO:0007669"/>
    <property type="project" value="UniProtKB-KW"/>
</dbReference>
<feature type="domain" description="S1 motif" evidence="7">
    <location>
        <begin position="661"/>
        <end position="737"/>
    </location>
</feature>
<accession>A0A261XYI4</accession>
<feature type="domain" description="S1 motif" evidence="7">
    <location>
        <begin position="84"/>
        <end position="153"/>
    </location>
</feature>
<dbReference type="OrthoDB" id="412781at2759"/>
<dbReference type="Gene3D" id="1.25.40.10">
    <property type="entry name" value="Tetratricopeptide repeat domain"/>
    <property type="match status" value="1"/>
</dbReference>
<feature type="non-terminal residue" evidence="8">
    <location>
        <position position="1"/>
    </location>
</feature>
<sequence>RVDPNLGLVCQVEGLDEIAAFVHISRVSDEHLNALDESKGAFRFDTKHKGRVLGFDHFDGVLQLSFQESILQQKYLRIDDIKVGEIVKAPVEKVTTHGVIISLTDTIHALIPNLHLSDVKLSNPEKKFNVGSKVSTRVLAADASNKRVILTAKRSIVNSDLPIISSYEEATPGKSTHGVITSVRDNGCLVTFYSDVHGFVPLAELSETYIKNPHEHFKVGQVVKCTVLTVQPAEGRLRLSFKGAASIKASDAATKADLSAVEIGSQVSGRIVALSQTIVTLSLVPSQIRAILPTSHISDHVGVHVQHLFDSLKEGQELENLVVLDKNQEKSNVLVSHKSALQKGVEAKVMPKSLDDVKVGAIIPGFVRSVTENGVFVGFLGGLTGLAMKRALSDKFVASPTDLFVNGQTVLARVTDIDEATGHFHVSLKTSDVPLSDVSFLQPGEFVQSYFSEVQRTLGGKDTSLHIGQAVEAVIKQALSYGSIVDLPGGMSGFITLEQAKGQDIKEVGSKVLSRVLDVDSKKQIADLSVRADLIADDGSKAKTAGVSSKQIKKLQTLQQNATEVDAQIELIKEDYLVLTLPQYNNVIAFAATKILNDRTKPFMRFKLGERTRVVITHVPTKTMTAERVLVTLQPRRLDDNKTIREPVDPTITSFEDYVPGRIVKALVKSVKATQLNVNLAANVKGRVHVTQAFDSYDDIEDTARPLHHWKPNQIIDAKVIGYHDAKSNKFLPISHRVTSPNTVIDLTIKPTQLETPDKLTGVNVSVEDLDEAKPVLVFISSVSDDGILVNVSQTIKGKIVKNRLPIGANLDDYKQGMAVQCQIVSKVAKSEFLVLSLRDTEEVQGSQLTYDTLTKGMQIPGTIAKITPTAGLIVRLAKDVFGRVHLTDIGDTLKDDPTNGFKVGQSVNVVVLDVDRPNERVALSLRKSAFDPSSKPKDQDIQTINDVVVDSLVKGYVHNVANHGLFIALSHSINGRVKISEISDLFVKDWQSMFKKGQLVTARVLSVNAKSNQVELSLKASVLDPSKKPTLILSDFKVGQKVNGTIKGIEKFGVFIKIDQTDISGLCHISEISDTRVSDLSKIYEVGDPVKAIILDIVPESRKISFGLKSSYFDAEDLEESEDEGEEDDGEDVEYIMDQVDGNDVDAIVNGLLQKNDDDSEDEIDEDEEEEGSDGASADEDDVVDQDMQEDDDDDDVMDEDLDAIPTGGFKWDGTAPEVPNEVAESASESESDGGDQPTKKSKRHKKNDGIVDRTADLNSEAPQVASDYERLLLGSPNSSFLWINYMAFQLQLAEIDKAREIGERALKTINFREEQEKMNVWVAMMNLENTYGTEESLQAVFQRALQVCEPKKVYLQLANIYERAEKVDVSVHAAKGGEDTYLTEETQRADEMYQTIVKKFSQSSKVWTIYGQFCMQQQNVERARELLQQSLKSLPKRKYIKTIIKFAQMEFKQGEPERGRTLFEKILSEYPKRVDLWSVYLDMEIKVGDPDLIRRLFARVTTLKLSSKKMKFFFKKWLGYEKEHGAPQHIEEVKRRAMAYVASSQ</sequence>
<dbReference type="SUPFAM" id="SSF50249">
    <property type="entry name" value="Nucleic acid-binding proteins"/>
    <property type="match status" value="9"/>
</dbReference>
<evidence type="ECO:0000256" key="5">
    <source>
        <dbReference type="ARBA" id="ARBA00023242"/>
    </source>
</evidence>
<dbReference type="InterPro" id="IPR057300">
    <property type="entry name" value="OB_Rrp5"/>
</dbReference>
<evidence type="ECO:0000259" key="7">
    <source>
        <dbReference type="PROSITE" id="PS50126"/>
    </source>
</evidence>
<feature type="region of interest" description="Disordered" evidence="6">
    <location>
        <begin position="1155"/>
        <end position="1252"/>
    </location>
</feature>
<dbReference type="InterPro" id="IPR045209">
    <property type="entry name" value="Rrp5"/>
</dbReference>
<dbReference type="InterPro" id="IPR048058">
    <property type="entry name" value="Rrp5_S1_rpt_hs11_sc8"/>
</dbReference>
<evidence type="ECO:0000256" key="3">
    <source>
        <dbReference type="ARBA" id="ARBA00022553"/>
    </source>
</evidence>
<evidence type="ECO:0000256" key="2">
    <source>
        <dbReference type="ARBA" id="ARBA00022552"/>
    </source>
</evidence>
<dbReference type="PROSITE" id="PS50126">
    <property type="entry name" value="S1"/>
    <property type="match status" value="10"/>
</dbReference>
<keyword evidence="9" id="KW-1185">Reference proteome</keyword>
<dbReference type="FunFam" id="1.25.40.10:FF:000065">
    <property type="entry name" value="Programmed cell death 11"/>
    <property type="match status" value="1"/>
</dbReference>
<protein>
    <recommendedName>
        <fullName evidence="7">S1 motif domain-containing protein</fullName>
    </recommendedName>
</protein>
<feature type="compositionally biased region" description="Acidic residues" evidence="6">
    <location>
        <begin position="1159"/>
        <end position="1204"/>
    </location>
</feature>
<dbReference type="CDD" id="cd05708">
    <property type="entry name" value="S1_Rrp5_repeat_sc12"/>
    <property type="match status" value="1"/>
</dbReference>
<name>A0A261XYI4_9FUNG</name>
<evidence type="ECO:0000256" key="6">
    <source>
        <dbReference type="SAM" id="MobiDB-lite"/>
    </source>
</evidence>
<organism evidence="8 9">
    <name type="scientific">Bifiguratus adelaidae</name>
    <dbReference type="NCBI Taxonomy" id="1938954"/>
    <lineage>
        <taxon>Eukaryota</taxon>
        <taxon>Fungi</taxon>
        <taxon>Fungi incertae sedis</taxon>
        <taxon>Mucoromycota</taxon>
        <taxon>Mucoromycotina</taxon>
        <taxon>Endogonomycetes</taxon>
        <taxon>Endogonales</taxon>
        <taxon>Endogonales incertae sedis</taxon>
        <taxon>Bifiguratus</taxon>
    </lineage>
</organism>
<dbReference type="InterPro" id="IPR003029">
    <property type="entry name" value="S1_domain"/>
</dbReference>
<dbReference type="CDD" id="cd05702">
    <property type="entry name" value="S1_Rrp5_repeat_hs11_sc8"/>
    <property type="match status" value="1"/>
</dbReference>
<feature type="domain" description="S1 motif" evidence="7">
    <location>
        <begin position="857"/>
        <end position="927"/>
    </location>
</feature>
<dbReference type="InterPro" id="IPR011990">
    <property type="entry name" value="TPR-like_helical_dom_sf"/>
</dbReference>
<dbReference type="Pfam" id="PF24685">
    <property type="entry name" value="OB_RRP5_4th"/>
    <property type="match status" value="1"/>
</dbReference>
<dbReference type="SUPFAM" id="SSF48452">
    <property type="entry name" value="TPR-like"/>
    <property type="match status" value="2"/>
</dbReference>
<proteinExistence type="predicted"/>
<keyword evidence="2" id="KW-0698">rRNA processing</keyword>
<comment type="caution">
    <text evidence="8">The sequence shown here is derived from an EMBL/GenBank/DDBJ whole genome shotgun (WGS) entry which is preliminary data.</text>
</comment>
<dbReference type="Pfam" id="PF24682">
    <property type="entry name" value="OB_RRP5"/>
    <property type="match status" value="1"/>
</dbReference>
<dbReference type="PANTHER" id="PTHR23270">
    <property type="entry name" value="PROGRAMMED CELL DEATH PROTEIN 11 PRE-RRNA PROCESSING PROTEIN RRP5"/>
    <property type="match status" value="1"/>
</dbReference>
<dbReference type="Proteomes" id="UP000242875">
    <property type="component" value="Unassembled WGS sequence"/>
</dbReference>
<keyword evidence="4" id="KW-0677">Repeat</keyword>
<evidence type="ECO:0000256" key="4">
    <source>
        <dbReference type="ARBA" id="ARBA00022737"/>
    </source>
</evidence>
<evidence type="ECO:0000313" key="8">
    <source>
        <dbReference type="EMBL" id="OZJ03378.1"/>
    </source>
</evidence>